<keyword evidence="9" id="KW-1185">Reference proteome</keyword>
<evidence type="ECO:0000256" key="2">
    <source>
        <dbReference type="ARBA" id="ARBA00022456"/>
    </source>
</evidence>
<proteinExistence type="inferred from homology"/>
<evidence type="ECO:0000313" key="9">
    <source>
        <dbReference type="Proteomes" id="UP000019226"/>
    </source>
</evidence>
<dbReference type="InterPro" id="IPR006115">
    <property type="entry name" value="6PGDH_NADP-bd"/>
</dbReference>
<dbReference type="SUPFAM" id="SSF48179">
    <property type="entry name" value="6-phosphogluconate dehydrogenase C-terminal domain-like"/>
    <property type="match status" value="1"/>
</dbReference>
<dbReference type="Gene3D" id="1.10.1040.10">
    <property type="entry name" value="N-(1-d-carboxylethyl)-l-norvaline Dehydrogenase, domain 2"/>
    <property type="match status" value="1"/>
</dbReference>
<comment type="similarity">
    <text evidence="1 5">Belongs to the HIBADH-related family.</text>
</comment>
<dbReference type="PANTHER" id="PTHR22981:SF7">
    <property type="entry name" value="3-HYDROXYISOBUTYRATE DEHYDROGENASE, MITOCHONDRIAL"/>
    <property type="match status" value="1"/>
</dbReference>
<keyword evidence="2 5" id="KW-0101">Branched-chain amino acid catabolism</keyword>
<protein>
    <recommendedName>
        <fullName evidence="5">3-hydroxyisobutyrate dehydrogenase</fullName>
        <shortName evidence="5">HIBADH</shortName>
        <ecNumber evidence="5">1.1.1.31</ecNumber>
    </recommendedName>
</protein>
<dbReference type="InterPro" id="IPR011548">
    <property type="entry name" value="HIBADH"/>
</dbReference>
<dbReference type="PIRSF" id="PIRSF000103">
    <property type="entry name" value="HIBADH"/>
    <property type="match status" value="1"/>
</dbReference>
<dbReference type="Pfam" id="PF14833">
    <property type="entry name" value="NAD_binding_11"/>
    <property type="match status" value="1"/>
</dbReference>
<dbReference type="EC" id="1.1.1.31" evidence="5"/>
<comment type="pathway">
    <text evidence="5">Amino-acid degradation; L-valine degradation.</text>
</comment>
<evidence type="ECO:0000256" key="1">
    <source>
        <dbReference type="ARBA" id="ARBA00009080"/>
    </source>
</evidence>
<dbReference type="InterPro" id="IPR002204">
    <property type="entry name" value="3-OH-isobutyrate_DH-rel_CS"/>
</dbReference>
<evidence type="ECO:0000256" key="5">
    <source>
        <dbReference type="RuleBase" id="RU910714"/>
    </source>
</evidence>
<evidence type="ECO:0000259" key="6">
    <source>
        <dbReference type="Pfam" id="PF03446"/>
    </source>
</evidence>
<evidence type="ECO:0000256" key="4">
    <source>
        <dbReference type="ARBA" id="ARBA00023027"/>
    </source>
</evidence>
<dbReference type="Pfam" id="PF03446">
    <property type="entry name" value="NAD_binding_2"/>
    <property type="match status" value="1"/>
</dbReference>
<dbReference type="InterPro" id="IPR013328">
    <property type="entry name" value="6PGD_dom2"/>
</dbReference>
<keyword evidence="4 5" id="KW-0520">NAD</keyword>
<dbReference type="InterPro" id="IPR008927">
    <property type="entry name" value="6-PGluconate_DH-like_C_sf"/>
</dbReference>
<name>A0ABN4CAF6_9CORY</name>
<keyword evidence="3 5" id="KW-0560">Oxidoreductase</keyword>
<dbReference type="Gene3D" id="3.40.50.720">
    <property type="entry name" value="NAD(P)-binding Rossmann-like Domain"/>
    <property type="match status" value="1"/>
</dbReference>
<gene>
    <name evidence="8" type="ORF">CCASEI_04205</name>
</gene>
<dbReference type="PROSITE" id="PS00895">
    <property type="entry name" value="3_HYDROXYISOBUT_DH"/>
    <property type="match status" value="1"/>
</dbReference>
<evidence type="ECO:0000313" key="8">
    <source>
        <dbReference type="EMBL" id="AHI19419.1"/>
    </source>
</evidence>
<evidence type="ECO:0000259" key="7">
    <source>
        <dbReference type="Pfam" id="PF14833"/>
    </source>
</evidence>
<feature type="domain" description="6-phosphogluconate dehydrogenase NADP-binding" evidence="6">
    <location>
        <begin position="5"/>
        <end position="161"/>
    </location>
</feature>
<accession>A0ABN4CAF6</accession>
<dbReference type="EMBL" id="CP004350">
    <property type="protein sequence ID" value="AHI19419.1"/>
    <property type="molecule type" value="Genomic_DNA"/>
</dbReference>
<organism evidence="8 9">
    <name type="scientific">Corynebacterium casei LMG S-19264</name>
    <dbReference type="NCBI Taxonomy" id="1285583"/>
    <lineage>
        <taxon>Bacteria</taxon>
        <taxon>Bacillati</taxon>
        <taxon>Actinomycetota</taxon>
        <taxon>Actinomycetes</taxon>
        <taxon>Mycobacteriales</taxon>
        <taxon>Corynebacteriaceae</taxon>
        <taxon>Corynebacterium</taxon>
    </lineage>
</organism>
<dbReference type="Proteomes" id="UP000019226">
    <property type="component" value="Chromosome"/>
</dbReference>
<dbReference type="PANTHER" id="PTHR22981">
    <property type="entry name" value="3-HYDROXYISOBUTYRATE DEHYDROGENASE-RELATED"/>
    <property type="match status" value="1"/>
</dbReference>
<dbReference type="InterPro" id="IPR015815">
    <property type="entry name" value="HIBADH-related"/>
</dbReference>
<evidence type="ECO:0000256" key="3">
    <source>
        <dbReference type="ARBA" id="ARBA00023002"/>
    </source>
</evidence>
<dbReference type="SUPFAM" id="SSF51735">
    <property type="entry name" value="NAD(P)-binding Rossmann-fold domains"/>
    <property type="match status" value="1"/>
</dbReference>
<dbReference type="NCBIfam" id="TIGR01692">
    <property type="entry name" value="HIBADH"/>
    <property type="match status" value="1"/>
</dbReference>
<feature type="domain" description="3-hydroxyisobutyrate dehydrogenase-like NAD-binding" evidence="7">
    <location>
        <begin position="164"/>
        <end position="289"/>
    </location>
</feature>
<dbReference type="InterPro" id="IPR029154">
    <property type="entry name" value="HIBADH-like_NADP-bd"/>
</dbReference>
<sequence length="293" mass="30246">MSISTVAVIGLGNMGGPMAVNLAKSGLATRGFDVSDQARSIAEEAGVQTFDTAVEAAQGAEAVITMLPNGDLVKKVVGELVESDSTAKLYIDSSTVSVQDAREVGELINEQGSLFVDAPVSGGVTGSQAGTLAFMVGGTEEAFNQAKPLLDIMGRSITHCGQSGNGQAVKACNNMILAVQQLVLSEAIVLGERLGLEHQAFFDVVSNATGNSWSLSVNAPIPDVVPTSPANSEFKPGFSSALMLKDLKLAMESAQATGTNTVLGKIAADTYAAFVEDGHGNLDFSAVINELRH</sequence>
<reference evidence="9" key="1">
    <citation type="submission" date="2013-02" db="EMBL/GenBank/DDBJ databases">
        <title>The complete genome sequence of Corynebacterium casei LMG S-19264 (=DSM 44701).</title>
        <authorList>
            <person name="Ruckert C."/>
            <person name="Albersmeier A."/>
            <person name="Kalinowski J."/>
        </authorList>
    </citation>
    <scope>NUCLEOTIDE SEQUENCE [LARGE SCALE GENOMIC DNA]</scope>
    <source>
        <strain evidence="9">LMG S-19264</strain>
    </source>
</reference>
<dbReference type="InterPro" id="IPR036291">
    <property type="entry name" value="NAD(P)-bd_dom_sf"/>
</dbReference>
<comment type="catalytic activity">
    <reaction evidence="5">
        <text>3-hydroxy-2-methylpropanoate + NAD(+) = 2-methyl-3-oxopropanoate + NADH + H(+)</text>
        <dbReference type="Rhea" id="RHEA:17681"/>
        <dbReference type="ChEBI" id="CHEBI:11805"/>
        <dbReference type="ChEBI" id="CHEBI:15378"/>
        <dbReference type="ChEBI" id="CHEBI:57540"/>
        <dbReference type="ChEBI" id="CHEBI:57700"/>
        <dbReference type="ChEBI" id="CHEBI:57945"/>
        <dbReference type="EC" id="1.1.1.31"/>
    </reaction>
</comment>